<organism evidence="3">
    <name type="scientific">hydrothermal vent metagenome</name>
    <dbReference type="NCBI Taxonomy" id="652676"/>
    <lineage>
        <taxon>unclassified sequences</taxon>
        <taxon>metagenomes</taxon>
        <taxon>ecological metagenomes</taxon>
    </lineage>
</organism>
<dbReference type="AlphaFoldDB" id="A0A3B0X1P5"/>
<dbReference type="CDD" id="cd06257">
    <property type="entry name" value="DnaJ"/>
    <property type="match status" value="1"/>
</dbReference>
<dbReference type="GO" id="GO:0005783">
    <property type="term" value="C:endoplasmic reticulum"/>
    <property type="evidence" value="ECO:0007669"/>
    <property type="project" value="TreeGrafter"/>
</dbReference>
<keyword evidence="1" id="KW-0143">Chaperone</keyword>
<dbReference type="GO" id="GO:0051087">
    <property type="term" value="F:protein-folding chaperone binding"/>
    <property type="evidence" value="ECO:0007669"/>
    <property type="project" value="TreeGrafter"/>
</dbReference>
<name>A0A3B0X1P5_9ZZZZ</name>
<sequence length="40" mass="4813">MDFKDYYEIMGVKKDATQAEIKRTYKKLARKYHPDVSKES</sequence>
<dbReference type="GO" id="GO:0051787">
    <property type="term" value="F:misfolded protein binding"/>
    <property type="evidence" value="ECO:0007669"/>
    <property type="project" value="TreeGrafter"/>
</dbReference>
<dbReference type="InterPro" id="IPR001623">
    <property type="entry name" value="DnaJ_domain"/>
</dbReference>
<dbReference type="PROSITE" id="PS50076">
    <property type="entry name" value="DNAJ_2"/>
    <property type="match status" value="1"/>
</dbReference>
<feature type="domain" description="J" evidence="2">
    <location>
        <begin position="5"/>
        <end position="40"/>
    </location>
</feature>
<dbReference type="SUPFAM" id="SSF46565">
    <property type="entry name" value="Chaperone J-domain"/>
    <property type="match status" value="1"/>
</dbReference>
<dbReference type="GO" id="GO:0036503">
    <property type="term" value="P:ERAD pathway"/>
    <property type="evidence" value="ECO:0007669"/>
    <property type="project" value="TreeGrafter"/>
</dbReference>
<accession>A0A3B0X1P5</accession>
<dbReference type="SMART" id="SM00271">
    <property type="entry name" value="DnaJ"/>
    <property type="match status" value="1"/>
</dbReference>
<evidence type="ECO:0000256" key="1">
    <source>
        <dbReference type="ARBA" id="ARBA00023186"/>
    </source>
</evidence>
<proteinExistence type="predicted"/>
<gene>
    <name evidence="3" type="ORF">MNBD_GAMMA08-424</name>
</gene>
<dbReference type="InterPro" id="IPR051948">
    <property type="entry name" value="Hsp70_co-chaperone_J-domain"/>
</dbReference>
<dbReference type="PANTHER" id="PTHR44360">
    <property type="entry name" value="DNAJ HOMOLOG SUBFAMILY B MEMBER 9"/>
    <property type="match status" value="1"/>
</dbReference>
<dbReference type="PANTHER" id="PTHR44360:SF1">
    <property type="entry name" value="DNAJ HOMOLOG SUBFAMILY B MEMBER 9"/>
    <property type="match status" value="1"/>
</dbReference>
<dbReference type="Pfam" id="PF00226">
    <property type="entry name" value="DnaJ"/>
    <property type="match status" value="1"/>
</dbReference>
<dbReference type="PRINTS" id="PR00625">
    <property type="entry name" value="JDOMAIN"/>
</dbReference>
<feature type="non-terminal residue" evidence="3">
    <location>
        <position position="40"/>
    </location>
</feature>
<dbReference type="InterPro" id="IPR036869">
    <property type="entry name" value="J_dom_sf"/>
</dbReference>
<dbReference type="EMBL" id="UOFH01000010">
    <property type="protein sequence ID" value="VAW58433.1"/>
    <property type="molecule type" value="Genomic_DNA"/>
</dbReference>
<dbReference type="Gene3D" id="1.10.287.110">
    <property type="entry name" value="DnaJ domain"/>
    <property type="match status" value="1"/>
</dbReference>
<evidence type="ECO:0000313" key="3">
    <source>
        <dbReference type="EMBL" id="VAW58433.1"/>
    </source>
</evidence>
<evidence type="ECO:0000259" key="2">
    <source>
        <dbReference type="PROSITE" id="PS50076"/>
    </source>
</evidence>
<protein>
    <submittedName>
        <fullName evidence="3">DnaJ-class molecular chaperone CbpA</fullName>
    </submittedName>
</protein>
<reference evidence="3" key="1">
    <citation type="submission" date="2018-06" db="EMBL/GenBank/DDBJ databases">
        <authorList>
            <person name="Zhirakovskaya E."/>
        </authorList>
    </citation>
    <scope>NUCLEOTIDE SEQUENCE</scope>
</reference>